<sequence>MSARIENLKESDEVLTFTIASLDVSYINAIRRTILSDIPVVCFKTTPYEENKANILINTTRLNNEILKQRLSCIPICIKDLEIPIKNYVLEIDVENRTDTAIYVTTKDFKIRNTTTDSYLDEGDLRKIFPAYVPPTGKGEYFVDFVKLRPKLSEELPGERIKLTCTLTLGTARDDSSFNVTGTCAYGCTPDETKIVEELAKRKQKWEDEGKSEANIAFEAANWKLLEALRYVKRNSFDFILQTVGIYENTEIIIKACQIMMDKFVDLKQLLDKDEIEIKPSDSTLDASYDIILENEDYTIGNILNFELYDIYYRDLKKLSYVGFKKMHPHDSHSILRMAFIEPTSGKDTVRQMLSSVFEGAFKELSHIKGLFDGGRK</sequence>
<dbReference type="InterPro" id="IPR011263">
    <property type="entry name" value="DNA-dir_RNA_pol_RpoA/D/Rpb3"/>
</dbReference>
<evidence type="ECO:0000313" key="4">
    <source>
        <dbReference type="EMBL" id="QHT88629.1"/>
    </source>
</evidence>
<dbReference type="PANTHER" id="PTHR11800:SF2">
    <property type="entry name" value="DNA-DIRECTED RNA POLYMERASE II SUBUNIT RPB3"/>
    <property type="match status" value="1"/>
</dbReference>
<evidence type="ECO:0000259" key="3">
    <source>
        <dbReference type="SMART" id="SM00662"/>
    </source>
</evidence>
<proteinExistence type="predicted"/>
<dbReference type="GO" id="GO:0000428">
    <property type="term" value="C:DNA-directed RNA polymerase complex"/>
    <property type="evidence" value="ECO:0007669"/>
    <property type="project" value="UniProtKB-KW"/>
</dbReference>
<name>A0A6C0I774_9ZZZZ</name>
<dbReference type="InterPro" id="IPR050518">
    <property type="entry name" value="Rpo3/RPB3_RNA_Pol_subunit"/>
</dbReference>
<dbReference type="SMART" id="SM00662">
    <property type="entry name" value="RPOLD"/>
    <property type="match status" value="1"/>
</dbReference>
<reference evidence="4" key="1">
    <citation type="journal article" date="2020" name="Nature">
        <title>Giant virus diversity and host interactions through global metagenomics.</title>
        <authorList>
            <person name="Schulz F."/>
            <person name="Roux S."/>
            <person name="Paez-Espino D."/>
            <person name="Jungbluth S."/>
            <person name="Walsh D.A."/>
            <person name="Denef V.J."/>
            <person name="McMahon K.D."/>
            <person name="Konstantinidis K.T."/>
            <person name="Eloe-Fadrosh E.A."/>
            <person name="Kyrpides N.C."/>
            <person name="Woyke T."/>
        </authorList>
    </citation>
    <scope>NUCLEOTIDE SEQUENCE</scope>
    <source>
        <strain evidence="4">GVMAG-M-3300023184-51</strain>
    </source>
</reference>
<accession>A0A6C0I774</accession>
<keyword evidence="2" id="KW-0804">Transcription</keyword>
<evidence type="ECO:0000256" key="1">
    <source>
        <dbReference type="ARBA" id="ARBA00022478"/>
    </source>
</evidence>
<dbReference type="AlphaFoldDB" id="A0A6C0I774"/>
<organism evidence="4">
    <name type="scientific">viral metagenome</name>
    <dbReference type="NCBI Taxonomy" id="1070528"/>
    <lineage>
        <taxon>unclassified sequences</taxon>
        <taxon>metagenomes</taxon>
        <taxon>organismal metagenomes</taxon>
    </lineage>
</organism>
<dbReference type="GO" id="GO:0003899">
    <property type="term" value="F:DNA-directed RNA polymerase activity"/>
    <property type="evidence" value="ECO:0007669"/>
    <property type="project" value="InterPro"/>
</dbReference>
<evidence type="ECO:0000256" key="2">
    <source>
        <dbReference type="ARBA" id="ARBA00023163"/>
    </source>
</evidence>
<protein>
    <recommendedName>
        <fullName evidence="3">DNA-directed RNA polymerase RpoA/D/Rpb3-type domain-containing protein</fullName>
    </recommendedName>
</protein>
<dbReference type="Gene3D" id="3.30.1360.10">
    <property type="entry name" value="RNA polymerase, RBP11-like subunit"/>
    <property type="match status" value="2"/>
</dbReference>
<dbReference type="GO" id="GO:0046983">
    <property type="term" value="F:protein dimerization activity"/>
    <property type="evidence" value="ECO:0007669"/>
    <property type="project" value="InterPro"/>
</dbReference>
<dbReference type="SUPFAM" id="SSF55257">
    <property type="entry name" value="RBP11-like subunits of RNA polymerase"/>
    <property type="match status" value="2"/>
</dbReference>
<keyword evidence="1" id="KW-0240">DNA-directed RNA polymerase</keyword>
<dbReference type="EMBL" id="MN740120">
    <property type="protein sequence ID" value="QHT88629.1"/>
    <property type="molecule type" value="Genomic_DNA"/>
</dbReference>
<dbReference type="Gene3D" id="2.170.120.12">
    <property type="entry name" value="DNA-directed RNA polymerase, insert domain"/>
    <property type="match status" value="1"/>
</dbReference>
<dbReference type="InterPro" id="IPR036643">
    <property type="entry name" value="RNApol_insert_sf"/>
</dbReference>
<feature type="domain" description="DNA-directed RNA polymerase RpoA/D/Rpb3-type" evidence="3">
    <location>
        <begin position="14"/>
        <end position="270"/>
    </location>
</feature>
<dbReference type="Pfam" id="PF01193">
    <property type="entry name" value="RNA_pol_L"/>
    <property type="match status" value="1"/>
</dbReference>
<dbReference type="InterPro" id="IPR036603">
    <property type="entry name" value="RBP11-like"/>
</dbReference>
<dbReference type="GO" id="GO:0006351">
    <property type="term" value="P:DNA-templated transcription"/>
    <property type="evidence" value="ECO:0007669"/>
    <property type="project" value="InterPro"/>
</dbReference>
<dbReference type="PANTHER" id="PTHR11800">
    <property type="entry name" value="DNA-DIRECTED RNA POLYMERASE"/>
    <property type="match status" value="1"/>
</dbReference>